<comment type="caution">
    <text evidence="6">The sequence shown here is derived from an EMBL/GenBank/DDBJ whole genome shotgun (WGS) entry which is preliminary data.</text>
</comment>
<dbReference type="GO" id="GO:0045134">
    <property type="term" value="F:UDP phosphatase activity"/>
    <property type="evidence" value="ECO:0007669"/>
    <property type="project" value="TreeGrafter"/>
</dbReference>
<dbReference type="Proteomes" id="UP001066276">
    <property type="component" value="Chromosome 6"/>
</dbReference>
<comment type="similarity">
    <text evidence="1 4">Belongs to the GDA1/CD39 NTPase family.</text>
</comment>
<dbReference type="AlphaFoldDB" id="A0AAV7R4M4"/>
<evidence type="ECO:0000256" key="4">
    <source>
        <dbReference type="RuleBase" id="RU003833"/>
    </source>
</evidence>
<name>A0AAV7R4M4_PLEWA</name>
<evidence type="ECO:0000256" key="5">
    <source>
        <dbReference type="SAM" id="Phobius"/>
    </source>
</evidence>
<evidence type="ECO:0000256" key="3">
    <source>
        <dbReference type="PIRSR" id="PIRSR600407-1"/>
    </source>
</evidence>
<evidence type="ECO:0008006" key="8">
    <source>
        <dbReference type="Google" id="ProtNLM"/>
    </source>
</evidence>
<proteinExistence type="inferred from homology"/>
<dbReference type="GO" id="GO:0004382">
    <property type="term" value="F:GDP phosphatase activity"/>
    <property type="evidence" value="ECO:0007669"/>
    <property type="project" value="TreeGrafter"/>
</dbReference>
<feature type="transmembrane region" description="Helical" evidence="5">
    <location>
        <begin position="12"/>
        <end position="33"/>
    </location>
</feature>
<dbReference type="Gene3D" id="3.30.420.150">
    <property type="entry name" value="Exopolyphosphatase. Domain 2"/>
    <property type="match status" value="1"/>
</dbReference>
<keyword evidence="7" id="KW-1185">Reference proteome</keyword>
<evidence type="ECO:0000256" key="2">
    <source>
        <dbReference type="ARBA" id="ARBA00022801"/>
    </source>
</evidence>
<dbReference type="FunFam" id="3.30.420.40:FF:000068">
    <property type="entry name" value="Ectonucleoside triphosphate diphosphohydrolase 1"/>
    <property type="match status" value="1"/>
</dbReference>
<gene>
    <name evidence="6" type="ORF">NDU88_011866</name>
</gene>
<keyword evidence="2 4" id="KW-0378">Hydrolase</keyword>
<feature type="transmembrane region" description="Helical" evidence="5">
    <location>
        <begin position="473"/>
        <end position="495"/>
    </location>
</feature>
<evidence type="ECO:0000256" key="1">
    <source>
        <dbReference type="ARBA" id="ARBA00009283"/>
    </source>
</evidence>
<organism evidence="6 7">
    <name type="scientific">Pleurodeles waltl</name>
    <name type="common">Iberian ribbed newt</name>
    <dbReference type="NCBI Taxonomy" id="8319"/>
    <lineage>
        <taxon>Eukaryota</taxon>
        <taxon>Metazoa</taxon>
        <taxon>Chordata</taxon>
        <taxon>Craniata</taxon>
        <taxon>Vertebrata</taxon>
        <taxon>Euteleostomi</taxon>
        <taxon>Amphibia</taxon>
        <taxon>Batrachia</taxon>
        <taxon>Caudata</taxon>
        <taxon>Salamandroidea</taxon>
        <taxon>Salamandridae</taxon>
        <taxon>Pleurodelinae</taxon>
        <taxon>Pleurodeles</taxon>
    </lineage>
</organism>
<keyword evidence="5" id="KW-0472">Membrane</keyword>
<feature type="active site" description="Proton acceptor" evidence="3">
    <location>
        <position position="168"/>
    </location>
</feature>
<dbReference type="InterPro" id="IPR000407">
    <property type="entry name" value="GDA1_CD39_NTPase"/>
</dbReference>
<accession>A0AAV7R4M4</accession>
<dbReference type="PANTHER" id="PTHR11782">
    <property type="entry name" value="ADENOSINE/GUANOSINE DIPHOSPHATASE"/>
    <property type="match status" value="1"/>
</dbReference>
<keyword evidence="5" id="KW-1133">Transmembrane helix</keyword>
<keyword evidence="5" id="KW-0812">Transmembrane</keyword>
<dbReference type="GO" id="GO:0009134">
    <property type="term" value="P:nucleoside diphosphate catabolic process"/>
    <property type="evidence" value="ECO:0007669"/>
    <property type="project" value="TreeGrafter"/>
</dbReference>
<dbReference type="Pfam" id="PF01150">
    <property type="entry name" value="GDA1_CD39"/>
    <property type="match status" value="1"/>
</dbReference>
<sequence>MLTDSKQNTLLCLVVATVFSMIFALILSLVGIINVSLPPKEKYGIVFEAGSTHTDLFIYRWPTDKENDTGVVSQVHMCKVAGPGISSYADEPQKAGESLTKCLDEAMTIIPLANQPETSVSLGATGGMMLLRFHSPEAAQRILDEVSRTIQKYPGNFRGAHILTGLDEGAYNWVTVNYLLHSFMTYSFNGVWVRPATTHMYGALDLGDVATLISFIPNVNIEDKREEATLRLYGVNYTIYTHSYFCYGVHPALKKLLLQAIVGKNLVNPIIHPCYPDGYMETVPLTSLYESPCTHHLAFSLYKPDLSGNITLVGGGDAFACRSLTKQIFNFSACGKKQSCSFDGVYQPPVSGKFLAFSGFYDIFNFLNLTKASAFQDVYRKLKEFCSINWNQLRTQYPYEREDWLRDSCGIANYILTLLLDVYKFTEDTWNNIIFQKQVDKTDIGWTLGHMLNLTNMIPAEATVNIHGQDYRFWTAAIFFIVFALALSVIMLIIYMKC</sequence>
<reference evidence="6" key="1">
    <citation type="journal article" date="2022" name="bioRxiv">
        <title>Sequencing and chromosome-scale assembly of the giantPleurodeles waltlgenome.</title>
        <authorList>
            <person name="Brown T."/>
            <person name="Elewa A."/>
            <person name="Iarovenko S."/>
            <person name="Subramanian E."/>
            <person name="Araus A.J."/>
            <person name="Petzold A."/>
            <person name="Susuki M."/>
            <person name="Suzuki K.-i.T."/>
            <person name="Hayashi T."/>
            <person name="Toyoda A."/>
            <person name="Oliveira C."/>
            <person name="Osipova E."/>
            <person name="Leigh N.D."/>
            <person name="Simon A."/>
            <person name="Yun M.H."/>
        </authorList>
    </citation>
    <scope>NUCLEOTIDE SEQUENCE</scope>
    <source>
        <strain evidence="6">20211129_DDA</strain>
        <tissue evidence="6">Liver</tissue>
    </source>
</reference>
<protein>
    <recommendedName>
        <fullName evidence="8">Ectonucleoside triphosphate diphosphohydrolase 8</fullName>
    </recommendedName>
</protein>
<dbReference type="PROSITE" id="PS01238">
    <property type="entry name" value="GDA1_CD39_NTPASE"/>
    <property type="match status" value="1"/>
</dbReference>
<dbReference type="EMBL" id="JANPWB010000010">
    <property type="protein sequence ID" value="KAJ1145580.1"/>
    <property type="molecule type" value="Genomic_DNA"/>
</dbReference>
<dbReference type="Gene3D" id="3.30.420.40">
    <property type="match status" value="1"/>
</dbReference>
<dbReference type="GO" id="GO:0005886">
    <property type="term" value="C:plasma membrane"/>
    <property type="evidence" value="ECO:0007669"/>
    <property type="project" value="TreeGrafter"/>
</dbReference>
<dbReference type="PANTHER" id="PTHR11782:SF117">
    <property type="entry name" value="ECTONUCLEOSIDE TRIPHOSPHATE DIPHOSPHOHYDROLASE 8"/>
    <property type="match status" value="1"/>
</dbReference>
<evidence type="ECO:0000313" key="6">
    <source>
        <dbReference type="EMBL" id="KAJ1145580.1"/>
    </source>
</evidence>
<dbReference type="GO" id="GO:0017111">
    <property type="term" value="F:ribonucleoside triphosphate phosphatase activity"/>
    <property type="evidence" value="ECO:0007669"/>
    <property type="project" value="TreeGrafter"/>
</dbReference>
<evidence type="ECO:0000313" key="7">
    <source>
        <dbReference type="Proteomes" id="UP001066276"/>
    </source>
</evidence>